<comment type="similarity">
    <text evidence="7">Belongs to the binding-protein-dependent transport system permease family.</text>
</comment>
<feature type="transmembrane region" description="Helical" evidence="7">
    <location>
        <begin position="163"/>
        <end position="188"/>
    </location>
</feature>
<dbReference type="InterPro" id="IPR000515">
    <property type="entry name" value="MetI-like"/>
</dbReference>
<evidence type="ECO:0000256" key="7">
    <source>
        <dbReference type="RuleBase" id="RU363032"/>
    </source>
</evidence>
<dbReference type="PANTHER" id="PTHR30465">
    <property type="entry name" value="INNER MEMBRANE ABC TRANSPORTER"/>
    <property type="match status" value="1"/>
</dbReference>
<dbReference type="AlphaFoldDB" id="A0A6B0YUE1"/>
<dbReference type="GO" id="GO:0005886">
    <property type="term" value="C:plasma membrane"/>
    <property type="evidence" value="ECO:0007669"/>
    <property type="project" value="UniProtKB-SubCell"/>
</dbReference>
<dbReference type="CDD" id="cd06261">
    <property type="entry name" value="TM_PBP2"/>
    <property type="match status" value="1"/>
</dbReference>
<dbReference type="PANTHER" id="PTHR30465:SF45">
    <property type="entry name" value="BINDING-PROTEIN-DEPENDENT TRANSPORT SYSTEMS INNER MEMBRANE COMPONENT"/>
    <property type="match status" value="1"/>
</dbReference>
<feature type="transmembrane region" description="Helical" evidence="7">
    <location>
        <begin position="318"/>
        <end position="343"/>
    </location>
</feature>
<reference evidence="9" key="1">
    <citation type="submission" date="2019-09" db="EMBL/GenBank/DDBJ databases">
        <title>Characterisation of the sponge microbiome using genome-centric metagenomics.</title>
        <authorList>
            <person name="Engelberts J.P."/>
            <person name="Robbins S.J."/>
            <person name="De Goeij J.M."/>
            <person name="Aranda M."/>
            <person name="Bell S.C."/>
            <person name="Webster N.S."/>
        </authorList>
    </citation>
    <scope>NUCLEOTIDE SEQUENCE</scope>
    <source>
        <strain evidence="9">SB0664_bin_27</strain>
    </source>
</reference>
<feature type="domain" description="ABC transmembrane type-1" evidence="8">
    <location>
        <begin position="124"/>
        <end position="336"/>
    </location>
</feature>
<comment type="subcellular location">
    <subcellularLocation>
        <location evidence="1 7">Cell membrane</location>
        <topology evidence="1 7">Multi-pass membrane protein</topology>
    </subcellularLocation>
</comment>
<feature type="transmembrane region" description="Helical" evidence="7">
    <location>
        <begin position="269"/>
        <end position="298"/>
    </location>
</feature>
<accession>A0A6B0YUE1</accession>
<evidence type="ECO:0000259" key="8">
    <source>
        <dbReference type="PROSITE" id="PS50928"/>
    </source>
</evidence>
<feature type="transmembrane region" description="Helical" evidence="7">
    <location>
        <begin position="208"/>
        <end position="228"/>
    </location>
</feature>
<feature type="transmembrane region" description="Helical" evidence="7">
    <location>
        <begin position="12"/>
        <end position="34"/>
    </location>
</feature>
<protein>
    <submittedName>
        <fullName evidence="9">ABC transporter permease</fullName>
    </submittedName>
</protein>
<keyword evidence="6 7" id="KW-0472">Membrane</keyword>
<sequence>MSLFRPLLVRSLTMVGVFFVVLLMLVLTLGLTGFSDRILAATIGEQLRAERTALAETIRDPDEMEKVLEKRREELEIFYGLRTPWYYRLPRTALRVLTLDLGEARSLRSFDGSNRVFDIVTERVPNSMLLLTSSFIITAIIGIIGGSYLATRQGSWLDRFVSGFAAVSFAIPTWWIGILFILILSIQLRILPSGGMYSTPPPTELLPRFFDLVSHALLPIITLVLVSFGPSIYSIRTITLNIAQEDHVKIARAKGLPESRVRLRHILRVAAPPIVTGLMFGLAGSVSGSILVETVFNWQGMGRLYYDALAGTPDENVIVALTFIFTLMYVVIRIVLEVLYVFLDPRVRYTD</sequence>
<dbReference type="EMBL" id="VXRG01000121">
    <property type="protein sequence ID" value="MXY94660.1"/>
    <property type="molecule type" value="Genomic_DNA"/>
</dbReference>
<dbReference type="Gene3D" id="1.10.3720.10">
    <property type="entry name" value="MetI-like"/>
    <property type="match status" value="1"/>
</dbReference>
<keyword evidence="2 7" id="KW-0813">Transport</keyword>
<evidence type="ECO:0000256" key="1">
    <source>
        <dbReference type="ARBA" id="ARBA00004651"/>
    </source>
</evidence>
<keyword evidence="5 7" id="KW-1133">Transmembrane helix</keyword>
<dbReference type="PROSITE" id="PS50928">
    <property type="entry name" value="ABC_TM1"/>
    <property type="match status" value="1"/>
</dbReference>
<dbReference type="InterPro" id="IPR035906">
    <property type="entry name" value="MetI-like_sf"/>
</dbReference>
<keyword evidence="4 7" id="KW-0812">Transmembrane</keyword>
<proteinExistence type="inferred from homology"/>
<evidence type="ECO:0000256" key="5">
    <source>
        <dbReference type="ARBA" id="ARBA00022989"/>
    </source>
</evidence>
<organism evidence="9">
    <name type="scientific">Caldilineaceae bacterium SB0664_bin_27</name>
    <dbReference type="NCBI Taxonomy" id="2605260"/>
    <lineage>
        <taxon>Bacteria</taxon>
        <taxon>Bacillati</taxon>
        <taxon>Chloroflexota</taxon>
        <taxon>Caldilineae</taxon>
        <taxon>Caldilineales</taxon>
        <taxon>Caldilineaceae</taxon>
    </lineage>
</organism>
<dbReference type="Pfam" id="PF00528">
    <property type="entry name" value="BPD_transp_1"/>
    <property type="match status" value="1"/>
</dbReference>
<evidence type="ECO:0000313" key="9">
    <source>
        <dbReference type="EMBL" id="MXY94660.1"/>
    </source>
</evidence>
<dbReference type="SUPFAM" id="SSF161098">
    <property type="entry name" value="MetI-like"/>
    <property type="match status" value="1"/>
</dbReference>
<evidence type="ECO:0000256" key="3">
    <source>
        <dbReference type="ARBA" id="ARBA00022475"/>
    </source>
</evidence>
<name>A0A6B0YUE1_9CHLR</name>
<evidence type="ECO:0000256" key="6">
    <source>
        <dbReference type="ARBA" id="ARBA00023136"/>
    </source>
</evidence>
<evidence type="ECO:0000256" key="2">
    <source>
        <dbReference type="ARBA" id="ARBA00022448"/>
    </source>
</evidence>
<comment type="caution">
    <text evidence="9">The sequence shown here is derived from an EMBL/GenBank/DDBJ whole genome shotgun (WGS) entry which is preliminary data.</text>
</comment>
<dbReference type="GO" id="GO:0055085">
    <property type="term" value="P:transmembrane transport"/>
    <property type="evidence" value="ECO:0007669"/>
    <property type="project" value="InterPro"/>
</dbReference>
<evidence type="ECO:0000256" key="4">
    <source>
        <dbReference type="ARBA" id="ARBA00022692"/>
    </source>
</evidence>
<feature type="transmembrane region" description="Helical" evidence="7">
    <location>
        <begin position="128"/>
        <end position="151"/>
    </location>
</feature>
<gene>
    <name evidence="9" type="ORF">F4Y42_14555</name>
</gene>
<keyword evidence="3" id="KW-1003">Cell membrane</keyword>